<keyword evidence="2" id="KW-1133">Transmembrane helix</keyword>
<organism evidence="3 4">
    <name type="scientific">Pseudoclavibacter albus</name>
    <dbReference type="NCBI Taxonomy" id="272241"/>
    <lineage>
        <taxon>Bacteria</taxon>
        <taxon>Bacillati</taxon>
        <taxon>Actinomycetota</taxon>
        <taxon>Actinomycetes</taxon>
        <taxon>Micrococcales</taxon>
        <taxon>Microbacteriaceae</taxon>
        <taxon>Pseudoclavibacter</taxon>
    </lineage>
</organism>
<name>A0ABT2HZH0_9MICO</name>
<evidence type="ECO:0000313" key="3">
    <source>
        <dbReference type="EMBL" id="MCT2043530.1"/>
    </source>
</evidence>
<protein>
    <recommendedName>
        <fullName evidence="5">LapA family protein</fullName>
    </recommendedName>
</protein>
<evidence type="ECO:0000256" key="2">
    <source>
        <dbReference type="SAM" id="Phobius"/>
    </source>
</evidence>
<reference evidence="3 4" key="1">
    <citation type="submission" date="2022-04" db="EMBL/GenBank/DDBJ databases">
        <title>Human microbiome associated bacterial genomes.</title>
        <authorList>
            <person name="Sandstrom S."/>
            <person name="Salamzade R."/>
            <person name="Kalan L.R."/>
        </authorList>
    </citation>
    <scope>NUCLEOTIDE SEQUENCE [LARGE SCALE GENOMIC DNA]</scope>
    <source>
        <strain evidence="4">p3-SID1799</strain>
    </source>
</reference>
<keyword evidence="4" id="KW-1185">Reference proteome</keyword>
<evidence type="ECO:0000313" key="4">
    <source>
        <dbReference type="Proteomes" id="UP001525379"/>
    </source>
</evidence>
<keyword evidence="2" id="KW-0472">Membrane</keyword>
<feature type="transmembrane region" description="Helical" evidence="2">
    <location>
        <begin position="35"/>
        <end position="56"/>
    </location>
</feature>
<comment type="caution">
    <text evidence="3">The sequence shown here is derived from an EMBL/GenBank/DDBJ whole genome shotgun (WGS) entry which is preliminary data.</text>
</comment>
<feature type="region of interest" description="Disordered" evidence="1">
    <location>
        <begin position="79"/>
        <end position="113"/>
    </location>
</feature>
<dbReference type="RefSeq" id="WP_260104652.1">
    <property type="nucleotide sequence ID" value="NZ_JALXSQ010000051.1"/>
</dbReference>
<keyword evidence="2" id="KW-0812">Transmembrane</keyword>
<evidence type="ECO:0008006" key="5">
    <source>
        <dbReference type="Google" id="ProtNLM"/>
    </source>
</evidence>
<dbReference type="Proteomes" id="UP001525379">
    <property type="component" value="Unassembled WGS sequence"/>
</dbReference>
<accession>A0ABT2HZH0</accession>
<dbReference type="EMBL" id="JALXSQ010000051">
    <property type="protein sequence ID" value="MCT2043530.1"/>
    <property type="molecule type" value="Genomic_DNA"/>
</dbReference>
<proteinExistence type="predicted"/>
<sequence length="113" mass="12516">MIEHWMMDAAIAWTANNPTPSPTPTFDPNKVTPGVLGFSVIAIFFVICALLVWNLIMRVSRMSHRSQVRAELALEKARAEGRDLDANDPDAEGIFRQDDAPRDGDPGAKTPKR</sequence>
<feature type="compositionally biased region" description="Basic and acidic residues" evidence="1">
    <location>
        <begin position="93"/>
        <end position="106"/>
    </location>
</feature>
<gene>
    <name evidence="3" type="ORF">M3D15_09360</name>
</gene>
<evidence type="ECO:0000256" key="1">
    <source>
        <dbReference type="SAM" id="MobiDB-lite"/>
    </source>
</evidence>